<feature type="domain" description="DUF2249" evidence="1">
    <location>
        <begin position="85"/>
        <end position="154"/>
    </location>
</feature>
<protein>
    <submittedName>
        <fullName evidence="2">DUF2249 domain-containing protein</fullName>
    </submittedName>
</protein>
<gene>
    <name evidence="2" type="ORF">JZ786_17470</name>
</gene>
<dbReference type="EMBL" id="CP071182">
    <property type="protein sequence ID" value="QSO46276.1"/>
    <property type="molecule type" value="Genomic_DNA"/>
</dbReference>
<dbReference type="RefSeq" id="WP_206655645.1">
    <property type="nucleotide sequence ID" value="NZ_CP071182.1"/>
</dbReference>
<evidence type="ECO:0000259" key="1">
    <source>
        <dbReference type="Pfam" id="PF10006"/>
    </source>
</evidence>
<organism evidence="2 3">
    <name type="scientific">Alicyclobacillus mengziensis</name>
    <dbReference type="NCBI Taxonomy" id="2931921"/>
    <lineage>
        <taxon>Bacteria</taxon>
        <taxon>Bacillati</taxon>
        <taxon>Bacillota</taxon>
        <taxon>Bacilli</taxon>
        <taxon>Bacillales</taxon>
        <taxon>Alicyclobacillaceae</taxon>
        <taxon>Alicyclobacillus</taxon>
    </lineage>
</organism>
<sequence length="157" mass="18200">MKRQIVDLDVREILRAKGEPFQVIMNAVNELGPVDVLQLHTTFDPAPLKRVLEKQGLQHATNQEAEDHFVLQFYRSEDARPFWHLDNRGLEPPQPMVRTLEWLDSDGRLQAGELGLEIWNERVPAFLLPELEERQFNFDIDDVGNDTVIVRITHHAS</sequence>
<accession>A0A9X7Z6E4</accession>
<reference evidence="2 3" key="1">
    <citation type="submission" date="2021-02" db="EMBL/GenBank/DDBJ databases">
        <title>Alicyclobacillus curvatus sp. nov. and Alicyclobacillus mengziensis sp. nov., two acidophilic bacteria isolated from acid mine drainage.</title>
        <authorList>
            <person name="Huang Y."/>
        </authorList>
    </citation>
    <scope>NUCLEOTIDE SEQUENCE [LARGE SCALE GENOMIC DNA]</scope>
    <source>
        <strain evidence="2 3">S30H14</strain>
    </source>
</reference>
<keyword evidence="3" id="KW-1185">Reference proteome</keyword>
<dbReference type="SUPFAM" id="SSF64307">
    <property type="entry name" value="SirA-like"/>
    <property type="match status" value="1"/>
</dbReference>
<name>A0A9X7Z6E4_9BACL</name>
<proteinExistence type="predicted"/>
<dbReference type="KEGG" id="afx:JZ786_17470"/>
<dbReference type="Proteomes" id="UP000663505">
    <property type="component" value="Chromosome"/>
</dbReference>
<dbReference type="InterPro" id="IPR036868">
    <property type="entry name" value="TusA-like_sf"/>
</dbReference>
<dbReference type="Pfam" id="PF10006">
    <property type="entry name" value="DUF2249"/>
    <property type="match status" value="2"/>
</dbReference>
<feature type="domain" description="DUF2249" evidence="1">
    <location>
        <begin position="8"/>
        <end position="74"/>
    </location>
</feature>
<evidence type="ECO:0000313" key="3">
    <source>
        <dbReference type="Proteomes" id="UP000663505"/>
    </source>
</evidence>
<dbReference type="InterPro" id="IPR018720">
    <property type="entry name" value="DUF2249"/>
</dbReference>
<dbReference type="AlphaFoldDB" id="A0A9X7Z6E4"/>
<evidence type="ECO:0000313" key="2">
    <source>
        <dbReference type="EMBL" id="QSO46276.1"/>
    </source>
</evidence>